<feature type="compositionally biased region" description="Polar residues" evidence="9">
    <location>
        <begin position="574"/>
        <end position="602"/>
    </location>
</feature>
<evidence type="ECO:0000256" key="7">
    <source>
        <dbReference type="ARBA" id="ARBA00023203"/>
    </source>
</evidence>
<dbReference type="Pfam" id="PF00567">
    <property type="entry name" value="TUDOR"/>
    <property type="match status" value="3"/>
</dbReference>
<dbReference type="InterPro" id="IPR035437">
    <property type="entry name" value="SNase_OB-fold_sf"/>
</dbReference>
<evidence type="ECO:0000259" key="11">
    <source>
        <dbReference type="PROSITE" id="PS50304"/>
    </source>
</evidence>
<dbReference type="GO" id="GO:0003779">
    <property type="term" value="F:actin binding"/>
    <property type="evidence" value="ECO:0007669"/>
    <property type="project" value="UniProtKB-KW"/>
</dbReference>
<keyword evidence="10" id="KW-1133">Transmembrane helix</keyword>
<evidence type="ECO:0000256" key="8">
    <source>
        <dbReference type="ARBA" id="ARBA00023212"/>
    </source>
</evidence>
<evidence type="ECO:0000256" key="4">
    <source>
        <dbReference type="ARBA" id="ARBA00022737"/>
    </source>
</evidence>
<dbReference type="InterPro" id="IPR026612">
    <property type="entry name" value="STRA6-like"/>
</dbReference>
<feature type="domain" description="Tudor" evidence="11">
    <location>
        <begin position="1124"/>
        <end position="1181"/>
    </location>
</feature>
<dbReference type="InterPro" id="IPR032675">
    <property type="entry name" value="LRR_dom_sf"/>
</dbReference>
<keyword evidence="8" id="KW-0206">Cytoskeleton</keyword>
<feature type="domain" description="HTH OST-type" evidence="12">
    <location>
        <begin position="649"/>
        <end position="716"/>
    </location>
</feature>
<keyword evidence="10" id="KW-0472">Membrane</keyword>
<dbReference type="FunFam" id="3.80.10.10:FF:000006">
    <property type="entry name" value="Tropomodulin 2"/>
    <property type="match status" value="1"/>
</dbReference>
<evidence type="ECO:0000256" key="5">
    <source>
        <dbReference type="ARBA" id="ARBA00022782"/>
    </source>
</evidence>
<feature type="compositionally biased region" description="Pro residues" evidence="9">
    <location>
        <begin position="771"/>
        <end position="780"/>
    </location>
</feature>
<dbReference type="GO" id="GO:0005865">
    <property type="term" value="C:striated muscle thin filament"/>
    <property type="evidence" value="ECO:0007669"/>
    <property type="project" value="TreeGrafter"/>
</dbReference>
<evidence type="ECO:0000256" key="2">
    <source>
        <dbReference type="ARBA" id="ARBA00009345"/>
    </source>
</evidence>
<dbReference type="PROSITE" id="PS51644">
    <property type="entry name" value="HTH_OST"/>
    <property type="match status" value="3"/>
</dbReference>
<feature type="domain" description="HTH OST-type" evidence="12">
    <location>
        <begin position="781"/>
        <end position="851"/>
    </location>
</feature>
<sequence>MPEGFEKLDSSYCMWVGMIVADHYHTNPVLVCFCHLLLKHTSEEPLEKGPSSHSLAARLHLTEEPKTHPAEKKHKQKNFKDGGTGLRLGHLQYSGRFGIVVPLDFMGSMRNRWSYGFAFGAVTPSVLLLFSESYTHFLFRPGPDHFCIWWCSGESWIVTTLFTTLTSVTYTFHVLVCYRKHMKRLREGKKNFLPERYHKPSSALSVAAITRYSGWQIAFTLWGYLIVHYVQFMFALLFAYLVVLPIQKVGFLPWFSSLVTLLLTIFIVVSLVVVQVVMVQIFFLQDKLSPNDKDKPLALNNRRAFNNFNYFFFFYNVIMGMGNCMLRLINSCIVGTWLVPRIDRTIMQRGYEVMDPGYATWVGMIITDHHHSNPVLLCFCHLLLKHTLQRQRAANTYAQSDTAEFPGVSRVRTRWLLLYTMLRNPKLILLRKRHHSNNPNSNEDPLNIARSNKLANFRMCDVEVIKKMLRAVLQSSKSGVALSRVQADYCSLTGDFIPLAQLGYRNLMQFLMSVPDVVQLQQSHTGEVICFAGVCKETEHIAQLVARQRESKKNPRRSQLLNCHMRPKSSSLFIRSANPRSSLRQPGHMTSHSSWSQTTGSHFSPRDDQRQVYSTKPGSAHQGKEPTGPVIQKAAATRPSSKNQNTEGDVELFQRRVNQLLQKYSSGVWLSKLPQLYSAMFNQELPSYTHTLLESWTHVCTVEKPGGGKVAGYLVYPTKDPSSKPHTPPHTPPSALQKSFQIPSTSPQSPTSLTLKPQRPFTPESLGRSLPSPPATPPAPLSQDVKDKVRELLSKYSHGLWAHALPRLFKEVYRCDFPQSLLDDLSPLADTCTIEYPMPQNRNKAILYTLPTVSVPSKPRPQPKSCIIAYCGNPEVPQLSLPKEEFPSVLVMEVKNTNNIICRYVGKEYSQALEKMEEDMLEFYHNTGAGLSFTCPTVGQLVAVALDEETVLRAQVQQIKENDVKVYFMDHGFSEVVNSEMLLHLTDQFLTLPFQATSCQLAGLELFSEDVVVLKTLKLLACGRTMLGELVDPETPPLMVLYDTSDEKDVNINATCLRALQDKTMQNPLQVNSSYSNVCVTNVGSNGSVFCQLPSRGLSKLQGLMDKIESYFLSQVSWELLVSEPFCGKVCLARHTGKWARVEITNLHGSRVLDVEFVDLGFPASVELSELREIPAVFIRELLTIPTQAVKCRLAEVDRNEEVWPPDVVLWLRETLINAPECTMKISRLDSAGQVHVYLFLGPEAHDPTSSINLQLQLSSTSVCHPIATTALPQSGGSSQSSASPVMPPALELPEEGQTLDVFVSVACHPGHFVLQPWKELYKLVVLMGEMILYYNRQEATPITVQKNNIYAAKIDSNWHRVLVKGMLSNSLVSVYELDYGKHEVVYTSELRPLINEFMQLPFQGITAQLAGVPHGSWSEEAAIVFRNHVERQPLVALVHSVHQGAQPWERKLSVYLVDTSQDSDVWIHNIMAEFTDKTNNNTGERDCAVLRVEEDISVLILEMEKYRDVDEDELLQKLSEEELRRLEDELEELDPDNALLPAGMRQRDQTKKAPTGTFHRDNLLAHLEKQAKEHPDRDDLVPYTGEKRGKPWVPKTKVVDPILEDVTLEPELEEALANATDAELCDIAAILGMHTLMSNQQYYEALASSTIVNKQGLNSVIQCAQYKQVPDENPNDTDVEQTLMRIKHNDPELLEVNLNNIKNIPITTLKAYAEAMKDNTVVDRLSIVGTRSNDPVAYALADMLRVNTTLKCLNVESNFITGNGILALVESLQHNTTLQELKIDNQSQPLGNKVEMEIASMLEKNSTLLKFGYHFTQQGPRLRCSNAMMNNNDLVRIVRSDSDGAITFTLSVPELEKAFCKKFKFSSKPNKKEKA</sequence>
<evidence type="ECO:0000256" key="9">
    <source>
        <dbReference type="SAM" id="MobiDB-lite"/>
    </source>
</evidence>
<feature type="region of interest" description="Disordered" evidence="9">
    <location>
        <begin position="713"/>
        <end position="783"/>
    </location>
</feature>
<dbReference type="GO" id="GO:0038023">
    <property type="term" value="F:signaling receptor activity"/>
    <property type="evidence" value="ECO:0007669"/>
    <property type="project" value="InterPro"/>
</dbReference>
<evidence type="ECO:0000256" key="10">
    <source>
        <dbReference type="SAM" id="Phobius"/>
    </source>
</evidence>
<feature type="region of interest" description="Disordered" evidence="9">
    <location>
        <begin position="574"/>
        <end position="649"/>
    </location>
</feature>
<dbReference type="GO" id="GO:0006936">
    <property type="term" value="P:muscle contraction"/>
    <property type="evidence" value="ECO:0007669"/>
    <property type="project" value="TreeGrafter"/>
</dbReference>
<evidence type="ECO:0000259" key="12">
    <source>
        <dbReference type="PROSITE" id="PS51644"/>
    </source>
</evidence>
<gene>
    <name evidence="13" type="ORF">Q7C36_001560</name>
</gene>
<accession>A0AA88T826</accession>
<evidence type="ECO:0000256" key="1">
    <source>
        <dbReference type="ARBA" id="ARBA00004245"/>
    </source>
</evidence>
<dbReference type="GO" id="GO:0005523">
    <property type="term" value="F:tropomyosin binding"/>
    <property type="evidence" value="ECO:0007669"/>
    <property type="project" value="InterPro"/>
</dbReference>
<keyword evidence="4" id="KW-0677">Repeat</keyword>
<comment type="subcellular location">
    <subcellularLocation>
        <location evidence="1">Cytoplasm</location>
        <location evidence="1">Cytoskeleton</location>
    </subcellularLocation>
</comment>
<organism evidence="13 14">
    <name type="scientific">Tachysurus vachellii</name>
    <name type="common">Darkbarbel catfish</name>
    <name type="synonym">Pelteobagrus vachellii</name>
    <dbReference type="NCBI Taxonomy" id="175792"/>
    <lineage>
        <taxon>Eukaryota</taxon>
        <taxon>Metazoa</taxon>
        <taxon>Chordata</taxon>
        <taxon>Craniata</taxon>
        <taxon>Vertebrata</taxon>
        <taxon>Euteleostomi</taxon>
        <taxon>Actinopterygii</taxon>
        <taxon>Neopterygii</taxon>
        <taxon>Teleostei</taxon>
        <taxon>Ostariophysi</taxon>
        <taxon>Siluriformes</taxon>
        <taxon>Bagridae</taxon>
        <taxon>Tachysurus</taxon>
    </lineage>
</organism>
<feature type="transmembrane region" description="Helical" evidence="10">
    <location>
        <begin position="155"/>
        <end position="178"/>
    </location>
</feature>
<dbReference type="PANTHER" id="PTHR10901">
    <property type="entry name" value="TROPOMODULIN"/>
    <property type="match status" value="1"/>
</dbReference>
<feature type="domain" description="Tudor" evidence="11">
    <location>
        <begin position="935"/>
        <end position="992"/>
    </location>
</feature>
<dbReference type="Gene3D" id="2.30.30.140">
    <property type="match status" value="3"/>
</dbReference>
<dbReference type="PROSITE" id="PS50304">
    <property type="entry name" value="TUDOR"/>
    <property type="match status" value="2"/>
</dbReference>
<dbReference type="InterPro" id="IPR002999">
    <property type="entry name" value="Tudor"/>
</dbReference>
<feature type="transmembrane region" description="Helical" evidence="10">
    <location>
        <begin position="254"/>
        <end position="283"/>
    </location>
</feature>
<feature type="compositionally biased region" description="Polar residues" evidence="9">
    <location>
        <begin position="638"/>
        <end position="647"/>
    </location>
</feature>
<dbReference type="SUPFAM" id="SSF63748">
    <property type="entry name" value="Tudor/PWWP/MBT"/>
    <property type="match status" value="3"/>
</dbReference>
<evidence type="ECO:0000256" key="3">
    <source>
        <dbReference type="ARBA" id="ARBA00022490"/>
    </source>
</evidence>
<dbReference type="SUPFAM" id="SSF52047">
    <property type="entry name" value="RNI-like"/>
    <property type="match status" value="1"/>
</dbReference>
<dbReference type="Pfam" id="PF14752">
    <property type="entry name" value="RBP_receptor"/>
    <property type="match status" value="3"/>
</dbReference>
<feature type="domain" description="HTH OST-type" evidence="12">
    <location>
        <begin position="461"/>
        <end position="534"/>
    </location>
</feature>
<dbReference type="EMBL" id="JAVHJS010000002">
    <property type="protein sequence ID" value="KAK2865504.1"/>
    <property type="molecule type" value="Genomic_DNA"/>
</dbReference>
<dbReference type="Pfam" id="PF12872">
    <property type="entry name" value="OST-HTH"/>
    <property type="match status" value="2"/>
</dbReference>
<keyword evidence="7" id="KW-0009">Actin-binding</keyword>
<dbReference type="SMART" id="SM00333">
    <property type="entry name" value="TUDOR"/>
    <property type="match status" value="3"/>
</dbReference>
<dbReference type="GO" id="GO:0030239">
    <property type="term" value="P:myofibril assembly"/>
    <property type="evidence" value="ECO:0007669"/>
    <property type="project" value="TreeGrafter"/>
</dbReference>
<keyword evidence="10" id="KW-0812">Transmembrane</keyword>
<keyword evidence="5" id="KW-0221">Differentiation</keyword>
<dbReference type="InterPro" id="IPR004934">
    <property type="entry name" value="TMOD"/>
</dbReference>
<dbReference type="Gene3D" id="2.40.50.90">
    <property type="match status" value="3"/>
</dbReference>
<dbReference type="Pfam" id="PF03250">
    <property type="entry name" value="Tropomodulin"/>
    <property type="match status" value="1"/>
</dbReference>
<keyword evidence="3" id="KW-0963">Cytoplasm</keyword>
<proteinExistence type="inferred from homology"/>
<dbReference type="InterPro" id="IPR025605">
    <property type="entry name" value="OST-HTH/LOTUS_dom"/>
</dbReference>
<evidence type="ECO:0000313" key="13">
    <source>
        <dbReference type="EMBL" id="KAK2865504.1"/>
    </source>
</evidence>
<feature type="transmembrane region" description="Helical" evidence="10">
    <location>
        <begin position="115"/>
        <end position="135"/>
    </location>
</feature>
<comment type="similarity">
    <text evidence="2">Belongs to the tropomodulin family.</text>
</comment>
<dbReference type="PANTHER" id="PTHR10901:SF8">
    <property type="entry name" value="TROPOMODULIN-1"/>
    <property type="match status" value="1"/>
</dbReference>
<dbReference type="Gene3D" id="3.30.420.610">
    <property type="entry name" value="LOTUS domain-like"/>
    <property type="match status" value="3"/>
</dbReference>
<protein>
    <submittedName>
        <fullName evidence="13">Uncharacterized protein</fullName>
    </submittedName>
</protein>
<dbReference type="GO" id="GO:0007283">
    <property type="term" value="P:spermatogenesis"/>
    <property type="evidence" value="ECO:0007669"/>
    <property type="project" value="UniProtKB-KW"/>
</dbReference>
<name>A0AA88T826_TACVA</name>
<dbReference type="GO" id="GO:0034632">
    <property type="term" value="F:retinol transmembrane transporter activity"/>
    <property type="evidence" value="ECO:0007669"/>
    <property type="project" value="InterPro"/>
</dbReference>
<keyword evidence="6" id="KW-0744">Spermatogenesis</keyword>
<comment type="caution">
    <text evidence="13">The sequence shown here is derived from an EMBL/GenBank/DDBJ whole genome shotgun (WGS) entry which is preliminary data.</text>
</comment>
<reference evidence="13" key="1">
    <citation type="submission" date="2023-08" db="EMBL/GenBank/DDBJ databases">
        <title>Pelteobagrus vachellii genome.</title>
        <authorList>
            <person name="Liu H."/>
        </authorList>
    </citation>
    <scope>NUCLEOTIDE SEQUENCE</scope>
    <source>
        <strain evidence="13">PRFRI_2022a</strain>
        <tissue evidence="13">Muscle</tissue>
    </source>
</reference>
<keyword evidence="14" id="KW-1185">Reference proteome</keyword>
<dbReference type="Proteomes" id="UP001187315">
    <property type="component" value="Unassembled WGS sequence"/>
</dbReference>
<feature type="compositionally biased region" description="Low complexity" evidence="9">
    <location>
        <begin position="743"/>
        <end position="757"/>
    </location>
</feature>
<feature type="transmembrane region" description="Helical" evidence="10">
    <location>
        <begin position="304"/>
        <end position="322"/>
    </location>
</feature>
<dbReference type="GO" id="GO:0007015">
    <property type="term" value="P:actin filament organization"/>
    <property type="evidence" value="ECO:0007669"/>
    <property type="project" value="TreeGrafter"/>
</dbReference>
<feature type="transmembrane region" description="Helical" evidence="10">
    <location>
        <begin position="221"/>
        <end position="242"/>
    </location>
</feature>
<dbReference type="GO" id="GO:0051694">
    <property type="term" value="P:pointed-end actin filament capping"/>
    <property type="evidence" value="ECO:0007669"/>
    <property type="project" value="InterPro"/>
</dbReference>
<evidence type="ECO:0000313" key="14">
    <source>
        <dbReference type="Proteomes" id="UP001187315"/>
    </source>
</evidence>
<dbReference type="Gene3D" id="3.80.10.10">
    <property type="entry name" value="Ribonuclease Inhibitor"/>
    <property type="match status" value="1"/>
</dbReference>
<evidence type="ECO:0000256" key="6">
    <source>
        <dbReference type="ARBA" id="ARBA00022871"/>
    </source>
</evidence>
<dbReference type="InterPro" id="IPR041966">
    <property type="entry name" value="LOTUS-like"/>
</dbReference>